<name>A0AAN9IJ50_CROPI</name>
<gene>
    <name evidence="2" type="ORF">RIF29_15431</name>
</gene>
<proteinExistence type="predicted"/>
<feature type="region of interest" description="Disordered" evidence="1">
    <location>
        <begin position="1"/>
        <end position="54"/>
    </location>
</feature>
<dbReference type="Proteomes" id="UP001372338">
    <property type="component" value="Unassembled WGS sequence"/>
</dbReference>
<reference evidence="2 3" key="1">
    <citation type="submission" date="2024-01" db="EMBL/GenBank/DDBJ databases">
        <title>The genomes of 5 underutilized Papilionoideae crops provide insights into root nodulation and disease resistanc.</title>
        <authorList>
            <person name="Yuan L."/>
        </authorList>
    </citation>
    <scope>NUCLEOTIDE SEQUENCE [LARGE SCALE GENOMIC DNA]</scope>
    <source>
        <strain evidence="2">ZHUSHIDOU_FW_LH</strain>
        <tissue evidence="2">Leaf</tissue>
    </source>
</reference>
<organism evidence="2 3">
    <name type="scientific">Crotalaria pallida</name>
    <name type="common">Smooth rattlebox</name>
    <name type="synonym">Crotalaria striata</name>
    <dbReference type="NCBI Taxonomy" id="3830"/>
    <lineage>
        <taxon>Eukaryota</taxon>
        <taxon>Viridiplantae</taxon>
        <taxon>Streptophyta</taxon>
        <taxon>Embryophyta</taxon>
        <taxon>Tracheophyta</taxon>
        <taxon>Spermatophyta</taxon>
        <taxon>Magnoliopsida</taxon>
        <taxon>eudicotyledons</taxon>
        <taxon>Gunneridae</taxon>
        <taxon>Pentapetalae</taxon>
        <taxon>rosids</taxon>
        <taxon>fabids</taxon>
        <taxon>Fabales</taxon>
        <taxon>Fabaceae</taxon>
        <taxon>Papilionoideae</taxon>
        <taxon>50 kb inversion clade</taxon>
        <taxon>genistoids sensu lato</taxon>
        <taxon>core genistoids</taxon>
        <taxon>Crotalarieae</taxon>
        <taxon>Crotalaria</taxon>
    </lineage>
</organism>
<comment type="caution">
    <text evidence="2">The sequence shown here is derived from an EMBL/GenBank/DDBJ whole genome shotgun (WGS) entry which is preliminary data.</text>
</comment>
<protein>
    <submittedName>
        <fullName evidence="2">Uncharacterized protein</fullName>
    </submittedName>
</protein>
<dbReference type="AlphaFoldDB" id="A0AAN9IJ50"/>
<feature type="compositionally biased region" description="Polar residues" evidence="1">
    <location>
        <begin position="1"/>
        <end position="27"/>
    </location>
</feature>
<dbReference type="EMBL" id="JAYWIO010000003">
    <property type="protein sequence ID" value="KAK7274346.1"/>
    <property type="molecule type" value="Genomic_DNA"/>
</dbReference>
<evidence type="ECO:0000313" key="3">
    <source>
        <dbReference type="Proteomes" id="UP001372338"/>
    </source>
</evidence>
<evidence type="ECO:0000256" key="1">
    <source>
        <dbReference type="SAM" id="MobiDB-lite"/>
    </source>
</evidence>
<accession>A0AAN9IJ50</accession>
<sequence length="173" mass="19135">MDFETGRSTTSTSIVESNGNEGMSTEPSAGLHLPVDSVNKENCLKDKSGENDTDQLDNIEEAENSERKQNLQGQQIIVHSYIHDLIVEEPNHEKENVAVGLEKPKGQYEDPLAELESILLGSQKPFPKAACSASNVNIREAFHNLECLLEKSLDNIFGDIQLQQQLQLSLECA</sequence>
<evidence type="ECO:0000313" key="2">
    <source>
        <dbReference type="EMBL" id="KAK7274346.1"/>
    </source>
</evidence>
<keyword evidence="3" id="KW-1185">Reference proteome</keyword>
<feature type="compositionally biased region" description="Basic and acidic residues" evidence="1">
    <location>
        <begin position="38"/>
        <end position="50"/>
    </location>
</feature>